<evidence type="ECO:0000259" key="3">
    <source>
        <dbReference type="Pfam" id="PF07250"/>
    </source>
</evidence>
<evidence type="ECO:0000313" key="5">
    <source>
        <dbReference type="EMBL" id="KAL1188155.1"/>
    </source>
</evidence>
<dbReference type="InterPro" id="IPR011043">
    <property type="entry name" value="Gal_Oxase/kelch_b-propeller"/>
</dbReference>
<dbReference type="EMBL" id="JBANAX010000931">
    <property type="protein sequence ID" value="KAL1188155.1"/>
    <property type="molecule type" value="Genomic_DNA"/>
</dbReference>
<dbReference type="AlphaFoldDB" id="A0ABD0ZLE4"/>
<evidence type="ECO:0000313" key="6">
    <source>
        <dbReference type="Proteomes" id="UP001558713"/>
    </source>
</evidence>
<feature type="chain" id="PRO_5044837209" evidence="2">
    <location>
        <begin position="29"/>
        <end position="552"/>
    </location>
</feature>
<dbReference type="Gene3D" id="2.130.10.80">
    <property type="entry name" value="Galactose oxidase/kelch, beta-propeller"/>
    <property type="match status" value="1"/>
</dbReference>
<comment type="caution">
    <text evidence="5">The sequence shown here is derived from an EMBL/GenBank/DDBJ whole genome shotgun (WGS) entry which is preliminary data.</text>
</comment>
<sequence>MINTKKTLIIFTTSILCLSLAILSDGQGNPFLLQLDRWEMLLPSIGISAMHMQVLHNGMVIMFDRTDFGTSNISLAGGMCRYDPSDTAVKFDCSAHSVLYDVVSNTFRPLNVQTDTWCSSGAVLPNGTLVQTGGYNDGERAARMFTPCGYTQRCDWIEFPQYLAQRRWYATNQILPDGRIIVVGGRRQFNFEIFPRPDSRSRGSRFEFLRETSDGSNENNLYPFLHLLPDGNLFVFANTRSIVFDYKKNRIVKEFPEIPGGDPRNYPSSGSSILLPLDETKNTNIEPEIMVCGGAPKGGFSYVKSRRGFMPATSTCGRLKLSNPNPSWEMETMPLPRVMGDMLLLPTADVIILNGAGAGTAGWENARDPVTRPVIYHPFDRRFSIMSTPSRPRMYHSSAVLLPDGRVLVGGSNPHVYYNFTNVEYPTDLSLEAYYPPYLSFTSDLIRPKILTSDKVVSYKRSFNVNFSTPQFLTVDLLSVRILAPSFTTHSFAMNQRMVILKLLSVERDQLTNSYRVNALGPSTAEIAPPGYYMLFLVHAGVPSSGAWVHIE</sequence>
<name>A0ABD0ZLE4_CARAN</name>
<dbReference type="CDD" id="cd02851">
    <property type="entry name" value="E_set_GO_C"/>
    <property type="match status" value="1"/>
</dbReference>
<reference evidence="5 6" key="1">
    <citation type="submission" date="2024-04" db="EMBL/GenBank/DDBJ databases">
        <title>Genome assembly C_amara_ONT_v2.</title>
        <authorList>
            <person name="Yant L."/>
            <person name="Moore C."/>
            <person name="Slenker M."/>
        </authorList>
    </citation>
    <scope>NUCLEOTIDE SEQUENCE [LARGE SCALE GENOMIC DNA]</scope>
    <source>
        <tissue evidence="5">Leaf</tissue>
    </source>
</reference>
<evidence type="ECO:0000256" key="1">
    <source>
        <dbReference type="ARBA" id="ARBA00022729"/>
    </source>
</evidence>
<dbReference type="Pfam" id="PF09118">
    <property type="entry name" value="GO-like_E_set"/>
    <property type="match status" value="1"/>
</dbReference>
<dbReference type="Pfam" id="PF07250">
    <property type="entry name" value="Glyoxal_oxid_N"/>
    <property type="match status" value="1"/>
</dbReference>
<dbReference type="PANTHER" id="PTHR32208:SF71">
    <property type="entry name" value="GLYOXAL OXIDASE-RELATED PROTEIN"/>
    <property type="match status" value="1"/>
</dbReference>
<organism evidence="5 6">
    <name type="scientific">Cardamine amara subsp. amara</name>
    <dbReference type="NCBI Taxonomy" id="228776"/>
    <lineage>
        <taxon>Eukaryota</taxon>
        <taxon>Viridiplantae</taxon>
        <taxon>Streptophyta</taxon>
        <taxon>Embryophyta</taxon>
        <taxon>Tracheophyta</taxon>
        <taxon>Spermatophyta</taxon>
        <taxon>Magnoliopsida</taxon>
        <taxon>eudicotyledons</taxon>
        <taxon>Gunneridae</taxon>
        <taxon>Pentapetalae</taxon>
        <taxon>rosids</taxon>
        <taxon>malvids</taxon>
        <taxon>Brassicales</taxon>
        <taxon>Brassicaceae</taxon>
        <taxon>Cardamineae</taxon>
        <taxon>Cardamine</taxon>
    </lineage>
</organism>
<dbReference type="InterPro" id="IPR013783">
    <property type="entry name" value="Ig-like_fold"/>
</dbReference>
<feature type="domain" description="Galactose oxidase-like Early set" evidence="4">
    <location>
        <begin position="447"/>
        <end position="551"/>
    </location>
</feature>
<dbReference type="InterPro" id="IPR009880">
    <property type="entry name" value="Glyoxal_oxidase_N"/>
</dbReference>
<dbReference type="SUPFAM" id="SSF50965">
    <property type="entry name" value="Galactose oxidase, central domain"/>
    <property type="match status" value="1"/>
</dbReference>
<feature type="domain" description="Glyoxal oxidase N-terminal" evidence="3">
    <location>
        <begin position="50"/>
        <end position="438"/>
    </location>
</feature>
<accession>A0ABD0ZLE4</accession>
<keyword evidence="6" id="KW-1185">Reference proteome</keyword>
<evidence type="ECO:0000256" key="2">
    <source>
        <dbReference type="SAM" id="SignalP"/>
    </source>
</evidence>
<gene>
    <name evidence="5" type="ORF">V5N11_003186</name>
</gene>
<proteinExistence type="predicted"/>
<evidence type="ECO:0000259" key="4">
    <source>
        <dbReference type="Pfam" id="PF09118"/>
    </source>
</evidence>
<dbReference type="Proteomes" id="UP001558713">
    <property type="component" value="Unassembled WGS sequence"/>
</dbReference>
<keyword evidence="1 2" id="KW-0732">Signal</keyword>
<dbReference type="SUPFAM" id="SSF81296">
    <property type="entry name" value="E set domains"/>
    <property type="match status" value="1"/>
</dbReference>
<dbReference type="PANTHER" id="PTHR32208">
    <property type="entry name" value="SECRETED PROTEIN-RELATED"/>
    <property type="match status" value="1"/>
</dbReference>
<dbReference type="InterPro" id="IPR037293">
    <property type="entry name" value="Gal_Oxidase_central_sf"/>
</dbReference>
<protein>
    <submittedName>
        <fullName evidence="5">Aldehyde oxidase GLOX</fullName>
    </submittedName>
</protein>
<feature type="signal peptide" evidence="2">
    <location>
        <begin position="1"/>
        <end position="28"/>
    </location>
</feature>
<dbReference type="InterPro" id="IPR014756">
    <property type="entry name" value="Ig_E-set"/>
</dbReference>
<dbReference type="Gene3D" id="2.60.40.10">
    <property type="entry name" value="Immunoglobulins"/>
    <property type="match status" value="1"/>
</dbReference>
<dbReference type="InterPro" id="IPR015202">
    <property type="entry name" value="GO-like_E_set"/>
</dbReference>